<dbReference type="NCBIfam" id="NF003820">
    <property type="entry name" value="PRK05414.1"/>
    <property type="match status" value="1"/>
</dbReference>
<dbReference type="InParanoid" id="D9Q0Z4"/>
<dbReference type="PANTHER" id="PTHR12216:SF4">
    <property type="entry name" value="UROCANATE HYDRATASE"/>
    <property type="match status" value="1"/>
</dbReference>
<dbReference type="eggNOG" id="arCOG04670">
    <property type="taxonomic scope" value="Archaea"/>
</dbReference>
<feature type="binding site" evidence="7">
    <location>
        <begin position="260"/>
        <end position="261"/>
    </location>
    <ligand>
        <name>NAD(+)</name>
        <dbReference type="ChEBI" id="CHEBI:57540"/>
    </ligand>
</feature>
<comment type="function">
    <text evidence="7">Catalyzes the conversion of urocanate to 4-imidazolone-5-propionate.</text>
</comment>
<dbReference type="InterPro" id="IPR035401">
    <property type="entry name" value="Urocanase_C"/>
</dbReference>
<reference evidence="11 12" key="1">
    <citation type="journal article" date="2010" name="Appl. Environ. Microbiol.">
        <title>The genome sequence of the crenarchaeon Acidilobus saccharovorans supports a new order, Acidilobales, and suggests an important ecological role in terrestrial acidic hot springs.</title>
        <authorList>
            <person name="Mardanov A.V."/>
            <person name="Svetlitchnyi V.A."/>
            <person name="Beletsky A.V."/>
            <person name="Prokofeva M.I."/>
            <person name="Bonch-Osmolovskaya E.A."/>
            <person name="Ravin N.V."/>
            <person name="Skryabin K.G."/>
        </authorList>
    </citation>
    <scope>NUCLEOTIDE SEQUENCE [LARGE SCALE GENOMIC DNA]</scope>
    <source>
        <strain evidence="12">DSM 16705 / JCM 18335 / VKM B-2471 / 345-15</strain>
    </source>
</reference>
<dbReference type="STRING" id="666510.ASAC_0575"/>
<dbReference type="InterPro" id="IPR038364">
    <property type="entry name" value="Urocanase_central_sf"/>
</dbReference>
<comment type="pathway">
    <text evidence="1 7">Amino-acid degradation; L-histidine degradation into L-glutamate; N-formimidoyl-L-glutamate from L-histidine: step 2/3.</text>
</comment>
<dbReference type="SUPFAM" id="SSF111326">
    <property type="entry name" value="Urocanase"/>
    <property type="match status" value="1"/>
</dbReference>
<dbReference type="PANTHER" id="PTHR12216">
    <property type="entry name" value="UROCANATE HYDRATASE"/>
    <property type="match status" value="1"/>
</dbReference>
<feature type="domain" description="Urocanase Rossmann-like" evidence="8">
    <location>
        <begin position="159"/>
        <end position="362"/>
    </location>
</feature>
<feature type="binding site" evidence="7">
    <location>
        <begin position="290"/>
        <end position="291"/>
    </location>
    <ligand>
        <name>NAD(+)</name>
        <dbReference type="ChEBI" id="CHEBI:57540"/>
    </ligand>
</feature>
<dbReference type="InterPro" id="IPR023636">
    <property type="entry name" value="Urocanase_CS"/>
</dbReference>
<dbReference type="InterPro" id="IPR023637">
    <property type="entry name" value="Urocanase-like"/>
</dbReference>
<evidence type="ECO:0000259" key="10">
    <source>
        <dbReference type="Pfam" id="PF17392"/>
    </source>
</evidence>
<dbReference type="GO" id="GO:0019556">
    <property type="term" value="P:L-histidine catabolic process to glutamate and formamide"/>
    <property type="evidence" value="ECO:0007669"/>
    <property type="project" value="UniProtKB-UniPathway"/>
</dbReference>
<feature type="binding site" evidence="7">
    <location>
        <begin position="71"/>
        <end position="72"/>
    </location>
    <ligand>
        <name>NAD(+)</name>
        <dbReference type="ChEBI" id="CHEBI:57540"/>
    </ligand>
</feature>
<feature type="binding site" evidence="7">
    <location>
        <position position="508"/>
    </location>
    <ligand>
        <name>NAD(+)</name>
        <dbReference type="ChEBI" id="CHEBI:57540"/>
    </ligand>
</feature>
<dbReference type="InterPro" id="IPR035085">
    <property type="entry name" value="Urocanase_Rossmann-like"/>
</dbReference>
<gene>
    <name evidence="7" type="primary">hutU</name>
    <name evidence="11" type="ordered locus">ASAC_0575</name>
</gene>
<keyword evidence="7" id="KW-0963">Cytoplasm</keyword>
<keyword evidence="5 7" id="KW-0456">Lyase</keyword>
<proteinExistence type="inferred from homology"/>
<dbReference type="GO" id="GO:0019557">
    <property type="term" value="P:L-histidine catabolic process to glutamate and formate"/>
    <property type="evidence" value="ECO:0007669"/>
    <property type="project" value="UniProtKB-UniPathway"/>
</dbReference>
<comment type="catalytic activity">
    <reaction evidence="6 7">
        <text>4-imidazolone-5-propanoate = trans-urocanate + H2O</text>
        <dbReference type="Rhea" id="RHEA:13101"/>
        <dbReference type="ChEBI" id="CHEBI:15377"/>
        <dbReference type="ChEBI" id="CHEBI:17771"/>
        <dbReference type="ChEBI" id="CHEBI:77893"/>
        <dbReference type="EC" id="4.2.1.49"/>
    </reaction>
</comment>
<name>D9Q0Z4_ACIS3</name>
<feature type="binding site" evidence="7">
    <location>
        <position position="149"/>
    </location>
    <ligand>
        <name>NAD(+)</name>
        <dbReference type="ChEBI" id="CHEBI:57540"/>
    </ligand>
</feature>
<comment type="similarity">
    <text evidence="2 7">Belongs to the urocanase family.</text>
</comment>
<dbReference type="AlphaFoldDB" id="D9Q0Z4"/>
<dbReference type="PROSITE" id="PS01233">
    <property type="entry name" value="UROCANASE"/>
    <property type="match status" value="1"/>
</dbReference>
<dbReference type="UniPathway" id="UPA00379">
    <property type="reaction ID" value="UER00550"/>
</dbReference>
<dbReference type="Pfam" id="PF01175">
    <property type="entry name" value="Urocanase"/>
    <property type="match status" value="1"/>
</dbReference>
<evidence type="ECO:0000259" key="8">
    <source>
        <dbReference type="Pfam" id="PF01175"/>
    </source>
</evidence>
<evidence type="ECO:0000313" key="11">
    <source>
        <dbReference type="EMBL" id="ADL18982.1"/>
    </source>
</evidence>
<dbReference type="Pfam" id="PF17392">
    <property type="entry name" value="Urocanase_C"/>
    <property type="match status" value="1"/>
</dbReference>
<feature type="binding site" evidence="7">
    <location>
        <position position="214"/>
    </location>
    <ligand>
        <name>NAD(+)</name>
        <dbReference type="ChEBI" id="CHEBI:57540"/>
    </ligand>
</feature>
<evidence type="ECO:0000259" key="9">
    <source>
        <dbReference type="Pfam" id="PF17391"/>
    </source>
</evidence>
<accession>D9Q0Z4</accession>
<comment type="cofactor">
    <cofactor evidence="7">
        <name>NAD(+)</name>
        <dbReference type="ChEBI" id="CHEBI:57540"/>
    </cofactor>
    <text evidence="7">Binds 1 NAD(+) per subunit.</text>
</comment>
<sequence length="618" mass="68919">MSVPSKYKGQPIEELISEGYYDPETRTVHAITGPELHVRSRDWQVEGILRMLFHVLDPMVAKDPKNLIVYGGTGKAARSWDDFEAIVNTLLTMDSDDTMVIQSGQPVAVFKTDLRAPRVVMSNAMLVPKWADWSYFWELEKRGLISFHQMTAGCWAYIGTQGVLQGTYETVGAAAERAYGSLEGRLYVSAGLGNMGGAQPLAAKMLGGVALIADVDKRMIDRMIQTGYLDTWTDDIDKAIDMALEAKRSRTPTSIGVLANAVDLLERLVKENVVPDVLSDQTPAHDPLSYVPEGMSVEEAARLRSQDPERYIQLAKQTMKRHVQLMLELQARGAVTFEYGNNLRKQAYDAGLTEAFKIPGQMEFMRPLFEEGRGPFRWTSLMGDPNDIYKLDDVLLQLFGRNQRLARWITAAHKYVKFQGLPARVVYLGYGERALFGKVVSQMVRRGELSGPIWFGRDHLDAGSVASPYRETEGMLDGSDAIGDWPILNYALNTAVGATWTCFHHGGGTGIGYAIHAGFGMVVDGTELAEQKAIRVFTVDPGMGVVRHAHAGYPRSLAVAREKGVRIPIMKMLEEKSRRVIEEAKKEGRISDYTYQRVKKDLEEYESKKGNYSPPFNT</sequence>
<keyword evidence="12" id="KW-1185">Reference proteome</keyword>
<dbReference type="EC" id="4.2.1.49" evidence="7"/>
<dbReference type="Pfam" id="PF17391">
    <property type="entry name" value="Urocanase_N"/>
    <property type="match status" value="1"/>
</dbReference>
<dbReference type="InterPro" id="IPR036190">
    <property type="entry name" value="Urocanase_sf"/>
</dbReference>
<dbReference type="PIRSF" id="PIRSF001423">
    <property type="entry name" value="Urocanate_hydrat"/>
    <property type="match status" value="1"/>
</dbReference>
<evidence type="ECO:0000256" key="6">
    <source>
        <dbReference type="ARBA" id="ARBA00047623"/>
    </source>
</evidence>
<evidence type="ECO:0000313" key="12">
    <source>
        <dbReference type="Proteomes" id="UP000000346"/>
    </source>
</evidence>
<dbReference type="NCBIfam" id="TIGR01228">
    <property type="entry name" value="hutU"/>
    <property type="match status" value="1"/>
</dbReference>
<comment type="caution">
    <text evidence="7">Lacks conserved residue(s) required for the propagation of feature annotation.</text>
</comment>
<keyword evidence="4 7" id="KW-0520">NAD</keyword>
<keyword evidence="3 7" id="KW-0369">Histidine metabolism</keyword>
<evidence type="ECO:0000256" key="3">
    <source>
        <dbReference type="ARBA" id="ARBA00022808"/>
    </source>
</evidence>
<feature type="domain" description="Urocanase N-terminal" evidence="9">
    <location>
        <begin position="38"/>
        <end position="155"/>
    </location>
</feature>
<dbReference type="HAMAP" id="MF_00577">
    <property type="entry name" value="HutU"/>
    <property type="match status" value="1"/>
</dbReference>
<evidence type="ECO:0000256" key="5">
    <source>
        <dbReference type="ARBA" id="ARBA00023239"/>
    </source>
</evidence>
<feature type="domain" description="Urocanase C-terminal" evidence="10">
    <location>
        <begin position="367"/>
        <end position="561"/>
    </location>
</feature>
<dbReference type="Gene3D" id="3.40.1770.10">
    <property type="entry name" value="Urocanase superfamily"/>
    <property type="match status" value="1"/>
</dbReference>
<dbReference type="InterPro" id="IPR035400">
    <property type="entry name" value="Urocanase_N"/>
</dbReference>
<evidence type="ECO:0000256" key="7">
    <source>
        <dbReference type="HAMAP-Rule" id="MF_00577"/>
    </source>
</evidence>
<evidence type="ECO:0000256" key="1">
    <source>
        <dbReference type="ARBA" id="ARBA00004794"/>
    </source>
</evidence>
<dbReference type="Gene3D" id="3.40.50.10730">
    <property type="entry name" value="Urocanase like domains"/>
    <property type="match status" value="1"/>
</dbReference>
<dbReference type="GO" id="GO:0016153">
    <property type="term" value="F:urocanate hydratase activity"/>
    <property type="evidence" value="ECO:0007669"/>
    <property type="project" value="UniProtKB-UniRule"/>
</dbReference>
<dbReference type="EMBL" id="CP001742">
    <property type="protein sequence ID" value="ADL18982.1"/>
    <property type="molecule type" value="Genomic_DNA"/>
</dbReference>
<evidence type="ECO:0000256" key="2">
    <source>
        <dbReference type="ARBA" id="ARBA00007578"/>
    </source>
</evidence>
<comment type="subcellular location">
    <subcellularLocation>
        <location evidence="7">Cytoplasm</location>
    </subcellularLocation>
</comment>
<evidence type="ECO:0000256" key="4">
    <source>
        <dbReference type="ARBA" id="ARBA00023027"/>
    </source>
</evidence>
<dbReference type="Proteomes" id="UP000000346">
    <property type="component" value="Chromosome"/>
</dbReference>
<feature type="binding site" evidence="7">
    <location>
        <position position="339"/>
    </location>
    <ligand>
        <name>NAD(+)</name>
        <dbReference type="ChEBI" id="CHEBI:57540"/>
    </ligand>
</feature>
<dbReference type="GO" id="GO:0005737">
    <property type="term" value="C:cytoplasm"/>
    <property type="evidence" value="ECO:0007669"/>
    <property type="project" value="UniProtKB-SubCell"/>
</dbReference>
<dbReference type="OrthoDB" id="173478at2157"/>
<protein>
    <recommendedName>
        <fullName evidence="7">Probable urocanate hydratase</fullName>
        <shortName evidence="7">Urocanase</shortName>
        <ecNumber evidence="7">4.2.1.49</ecNumber>
    </recommendedName>
    <alternativeName>
        <fullName evidence="7">Imidazolonepropionate hydrolase</fullName>
    </alternativeName>
</protein>
<dbReference type="KEGG" id="asc:ASAC_0575"/>
<dbReference type="HOGENOM" id="CLU_018868_0_1_2"/>
<dbReference type="InterPro" id="IPR055351">
    <property type="entry name" value="Urocanase"/>
</dbReference>
<organism evidence="11 12">
    <name type="scientific">Acidilobus saccharovorans (strain DSM 16705 / JCM 18335 / VKM B-2471 / 345-15)</name>
    <dbReference type="NCBI Taxonomy" id="666510"/>
    <lineage>
        <taxon>Archaea</taxon>
        <taxon>Thermoproteota</taxon>
        <taxon>Thermoprotei</taxon>
        <taxon>Acidilobales</taxon>
        <taxon>Acidilobaceae</taxon>
        <taxon>Acidilobus</taxon>
    </lineage>
</organism>